<dbReference type="EMBL" id="HACM01000077">
    <property type="protein sequence ID" value="CRZ00519.1"/>
    <property type="molecule type" value="Transcribed_RNA"/>
</dbReference>
<protein>
    <submittedName>
        <fullName evidence="1">Uncharacterized protein</fullName>
    </submittedName>
</protein>
<proteinExistence type="predicted"/>
<name>A0A0H5QY56_9EUKA</name>
<reference evidence="1" key="1">
    <citation type="submission" date="2015-04" db="EMBL/GenBank/DDBJ databases">
        <title>The genome sequence of the plant pathogenic Rhizarian Plasmodiophora brassicae reveals insights in its biotrophic life cycle and the origin of chitin synthesis.</title>
        <authorList>
            <person name="Schwelm A."/>
            <person name="Fogelqvist J."/>
            <person name="Knaust A."/>
            <person name="Julke S."/>
            <person name="Lilja T."/>
            <person name="Dhandapani V."/>
            <person name="Bonilla-Rosso G."/>
            <person name="Karlsson M."/>
            <person name="Shevchenko A."/>
            <person name="Choi S.R."/>
            <person name="Kim H.G."/>
            <person name="Park J.Y."/>
            <person name="Lim Y.P."/>
            <person name="Ludwig-Muller J."/>
            <person name="Dixelius C."/>
        </authorList>
    </citation>
    <scope>NUCLEOTIDE SEQUENCE</scope>
    <source>
        <tissue evidence="1">Potato root galls</tissue>
    </source>
</reference>
<accession>A0A0H5QY56</accession>
<feature type="non-terminal residue" evidence="1">
    <location>
        <position position="155"/>
    </location>
</feature>
<evidence type="ECO:0000313" key="1">
    <source>
        <dbReference type="EMBL" id="CRZ00519.1"/>
    </source>
</evidence>
<organism evidence="1">
    <name type="scientific">Spongospora subterranea</name>
    <dbReference type="NCBI Taxonomy" id="70186"/>
    <lineage>
        <taxon>Eukaryota</taxon>
        <taxon>Sar</taxon>
        <taxon>Rhizaria</taxon>
        <taxon>Endomyxa</taxon>
        <taxon>Phytomyxea</taxon>
        <taxon>Plasmodiophorida</taxon>
        <taxon>Plasmodiophoridae</taxon>
        <taxon>Spongospora</taxon>
    </lineage>
</organism>
<sequence length="155" mass="17870">MEGALQPGLGAGENDAEWERLRDDLRLTIWKSYWFNLFNEPEFNRSVSSPIDRMRQAIASSQASSSWGSASSSEGYKFWYQSGIDYSQQQTEVGFDMLSPDVIRDQSSVYHWKSHQFPPSSSCRFQGSIAERHRECMMLLDSLGDYIYREVVDKT</sequence>
<dbReference type="AlphaFoldDB" id="A0A0H5QY56"/>